<protein>
    <submittedName>
        <fullName evidence="1">Uncharacterized protein</fullName>
    </submittedName>
</protein>
<organism evidence="1 2">
    <name type="scientific">Lasiodiplodia mahajangana</name>
    <dbReference type="NCBI Taxonomy" id="1108764"/>
    <lineage>
        <taxon>Eukaryota</taxon>
        <taxon>Fungi</taxon>
        <taxon>Dikarya</taxon>
        <taxon>Ascomycota</taxon>
        <taxon>Pezizomycotina</taxon>
        <taxon>Dothideomycetes</taxon>
        <taxon>Dothideomycetes incertae sedis</taxon>
        <taxon>Botryosphaeriales</taxon>
        <taxon>Botryosphaeriaceae</taxon>
        <taxon>Lasiodiplodia</taxon>
    </lineage>
</organism>
<name>A0ACC2JU32_9PEZI</name>
<reference evidence="1" key="1">
    <citation type="submission" date="2022-12" db="EMBL/GenBank/DDBJ databases">
        <title>Genome Sequence of Lasiodiplodia mahajangana.</title>
        <authorList>
            <person name="Buettner E."/>
        </authorList>
    </citation>
    <scope>NUCLEOTIDE SEQUENCE</scope>
    <source>
        <strain evidence="1">VT137</strain>
    </source>
</reference>
<comment type="caution">
    <text evidence="1">The sequence shown here is derived from an EMBL/GenBank/DDBJ whole genome shotgun (WGS) entry which is preliminary data.</text>
</comment>
<evidence type="ECO:0000313" key="2">
    <source>
        <dbReference type="Proteomes" id="UP001153332"/>
    </source>
</evidence>
<dbReference type="Proteomes" id="UP001153332">
    <property type="component" value="Unassembled WGS sequence"/>
</dbReference>
<sequence length="177" mass="18546">MRFASVFTGTALGCVVQGLAIDPVARSDDGFSYATMTFSSDNFCGKTTFQHTTSSGAPLLGECEMLMQYFNSDRKKGFEFIGWDQGHLDSGYLQLGVAGGCALGAKPLDANDGPPVVTWGDAADVIKMAIHKFTVKGSSLLVEGLGTMECKNLLVLALPKKATGQPRPESAAAVASA</sequence>
<accession>A0ACC2JU32</accession>
<proteinExistence type="predicted"/>
<keyword evidence="2" id="KW-1185">Reference proteome</keyword>
<dbReference type="EMBL" id="JAPUUL010000399">
    <property type="protein sequence ID" value="KAJ8130906.1"/>
    <property type="molecule type" value="Genomic_DNA"/>
</dbReference>
<evidence type="ECO:0000313" key="1">
    <source>
        <dbReference type="EMBL" id="KAJ8130906.1"/>
    </source>
</evidence>
<gene>
    <name evidence="1" type="ORF">O1611_g2719</name>
</gene>